<dbReference type="Proteomes" id="UP000244446">
    <property type="component" value="Unassembled WGS sequence"/>
</dbReference>
<evidence type="ECO:0000313" key="7">
    <source>
        <dbReference type="EMBL" id="PVA10876.1"/>
    </source>
</evidence>
<dbReference type="GO" id="GO:0070043">
    <property type="term" value="F:rRNA (guanine-N7-)-methyltransferase activity"/>
    <property type="evidence" value="ECO:0007669"/>
    <property type="project" value="UniProtKB-UniRule"/>
</dbReference>
<name>A0A2T7G8Z6_9RHOB</name>
<evidence type="ECO:0000256" key="4">
    <source>
        <dbReference type="ARBA" id="ARBA00022679"/>
    </source>
</evidence>
<keyword evidence="2 6" id="KW-0698">rRNA processing</keyword>
<dbReference type="EMBL" id="QCYH01000003">
    <property type="protein sequence ID" value="PVA10876.1"/>
    <property type="molecule type" value="Genomic_DNA"/>
</dbReference>
<feature type="binding site" evidence="6">
    <location>
        <position position="72"/>
    </location>
    <ligand>
        <name>S-adenosyl-L-methionine</name>
        <dbReference type="ChEBI" id="CHEBI:59789"/>
    </ligand>
</feature>
<feature type="binding site" evidence="6">
    <location>
        <position position="135"/>
    </location>
    <ligand>
        <name>S-adenosyl-L-methionine</name>
        <dbReference type="ChEBI" id="CHEBI:59789"/>
    </ligand>
</feature>
<keyword evidence="1 6" id="KW-0963">Cytoplasm</keyword>
<dbReference type="EC" id="2.1.1.170" evidence="6"/>
<comment type="similarity">
    <text evidence="6">Belongs to the methyltransferase superfamily. RNA methyltransferase RsmG family.</text>
</comment>
<comment type="subcellular location">
    <subcellularLocation>
        <location evidence="6">Cytoplasm</location>
    </subcellularLocation>
</comment>
<gene>
    <name evidence="6 7" type="primary">rsmG</name>
    <name evidence="7" type="ORF">DC366_07870</name>
</gene>
<dbReference type="InterPro" id="IPR003682">
    <property type="entry name" value="rRNA_ssu_MeTfrase_G"/>
</dbReference>
<comment type="function">
    <text evidence="6">Specifically methylates the N7 position of guanine in position 527 of 16S rRNA.</text>
</comment>
<comment type="caution">
    <text evidence="6">Lacks conserved residue(s) required for the propagation of feature annotation.</text>
</comment>
<dbReference type="NCBIfam" id="TIGR00138">
    <property type="entry name" value="rsmG_gidB"/>
    <property type="match status" value="1"/>
</dbReference>
<dbReference type="HAMAP" id="MF_00074">
    <property type="entry name" value="16SrRNA_methyltr_G"/>
    <property type="match status" value="1"/>
</dbReference>
<dbReference type="Gene3D" id="3.40.50.150">
    <property type="entry name" value="Vaccinia Virus protein VP39"/>
    <property type="match status" value="1"/>
</dbReference>
<dbReference type="Pfam" id="PF02527">
    <property type="entry name" value="GidB"/>
    <property type="match status" value="1"/>
</dbReference>
<accession>A0A2T7G8Z6</accession>
<feature type="binding site" evidence="6">
    <location>
        <begin position="121"/>
        <end position="122"/>
    </location>
    <ligand>
        <name>S-adenosyl-L-methionine</name>
        <dbReference type="ChEBI" id="CHEBI:59789"/>
    </ligand>
</feature>
<evidence type="ECO:0000256" key="5">
    <source>
        <dbReference type="ARBA" id="ARBA00022691"/>
    </source>
</evidence>
<proteinExistence type="inferred from homology"/>
<evidence type="ECO:0000256" key="1">
    <source>
        <dbReference type="ARBA" id="ARBA00022490"/>
    </source>
</evidence>
<comment type="caution">
    <text evidence="7">The sequence shown here is derived from an EMBL/GenBank/DDBJ whole genome shotgun (WGS) entry which is preliminary data.</text>
</comment>
<evidence type="ECO:0000313" key="8">
    <source>
        <dbReference type="Proteomes" id="UP000244446"/>
    </source>
</evidence>
<keyword evidence="5 6" id="KW-0949">S-adenosyl-L-methionine</keyword>
<dbReference type="PIRSF" id="PIRSF003078">
    <property type="entry name" value="GidB"/>
    <property type="match status" value="1"/>
</dbReference>
<dbReference type="AlphaFoldDB" id="A0A2T7G8Z6"/>
<keyword evidence="8" id="KW-1185">Reference proteome</keyword>
<sequence>MASLLANVSRETIEQLRAFETLICKWSPTINLVSRADRKSVWERHILDSVQLYDAAPRSFTHWVDLGSGGGFPAVVVAILANAANAPRKITMVESDSRKATFLRTALREIGVPGIVINERIEDIPSLSADIISARALASLDGLLTLAQPHLTPTGTCLFAKGAKWRSEVEEAKLTWKFACSATKSDLDPEAAILSIKELSRA</sequence>
<keyword evidence="3 6" id="KW-0489">Methyltransferase</keyword>
<dbReference type="OrthoDB" id="9808773at2"/>
<keyword evidence="4 6" id="KW-0808">Transferase</keyword>
<dbReference type="PANTHER" id="PTHR31760">
    <property type="entry name" value="S-ADENOSYL-L-METHIONINE-DEPENDENT METHYLTRANSFERASES SUPERFAMILY PROTEIN"/>
    <property type="match status" value="1"/>
</dbReference>
<protein>
    <recommendedName>
        <fullName evidence="6">Ribosomal RNA small subunit methyltransferase G</fullName>
        <ecNumber evidence="6">2.1.1.170</ecNumber>
    </recommendedName>
    <alternativeName>
        <fullName evidence="6">16S rRNA 7-methylguanosine methyltransferase</fullName>
        <shortName evidence="6">16S rRNA m7G methyltransferase</shortName>
    </alternativeName>
</protein>
<comment type="catalytic activity">
    <reaction evidence="6">
        <text>guanosine(527) in 16S rRNA + S-adenosyl-L-methionine = N(7)-methylguanosine(527) in 16S rRNA + S-adenosyl-L-homocysteine</text>
        <dbReference type="Rhea" id="RHEA:42732"/>
        <dbReference type="Rhea" id="RHEA-COMP:10209"/>
        <dbReference type="Rhea" id="RHEA-COMP:10210"/>
        <dbReference type="ChEBI" id="CHEBI:57856"/>
        <dbReference type="ChEBI" id="CHEBI:59789"/>
        <dbReference type="ChEBI" id="CHEBI:74269"/>
        <dbReference type="ChEBI" id="CHEBI:74480"/>
        <dbReference type="EC" id="2.1.1.170"/>
    </reaction>
</comment>
<dbReference type="SUPFAM" id="SSF53335">
    <property type="entry name" value="S-adenosyl-L-methionine-dependent methyltransferases"/>
    <property type="match status" value="1"/>
</dbReference>
<reference evidence="7 8" key="1">
    <citation type="submission" date="2018-04" db="EMBL/GenBank/DDBJ databases">
        <title>Pelagivirga bohaiensis gen. nov., sp. nov., a bacterium isolated from the Bohai Sea.</title>
        <authorList>
            <person name="Ji X."/>
        </authorList>
    </citation>
    <scope>NUCLEOTIDE SEQUENCE [LARGE SCALE GENOMIC DNA]</scope>
    <source>
        <strain evidence="7 8">BH-SD19</strain>
    </source>
</reference>
<evidence type="ECO:0000256" key="6">
    <source>
        <dbReference type="HAMAP-Rule" id="MF_00074"/>
    </source>
</evidence>
<evidence type="ECO:0000256" key="3">
    <source>
        <dbReference type="ARBA" id="ARBA00022603"/>
    </source>
</evidence>
<dbReference type="InterPro" id="IPR029063">
    <property type="entry name" value="SAM-dependent_MTases_sf"/>
</dbReference>
<evidence type="ECO:0000256" key="2">
    <source>
        <dbReference type="ARBA" id="ARBA00022552"/>
    </source>
</evidence>
<feature type="binding site" evidence="6">
    <location>
        <position position="67"/>
    </location>
    <ligand>
        <name>S-adenosyl-L-methionine</name>
        <dbReference type="ChEBI" id="CHEBI:59789"/>
    </ligand>
</feature>
<dbReference type="GO" id="GO:0005829">
    <property type="term" value="C:cytosol"/>
    <property type="evidence" value="ECO:0007669"/>
    <property type="project" value="TreeGrafter"/>
</dbReference>
<organism evidence="7 8">
    <name type="scientific">Pelagivirga sediminicola</name>
    <dbReference type="NCBI Taxonomy" id="2170575"/>
    <lineage>
        <taxon>Bacteria</taxon>
        <taxon>Pseudomonadati</taxon>
        <taxon>Pseudomonadota</taxon>
        <taxon>Alphaproteobacteria</taxon>
        <taxon>Rhodobacterales</taxon>
        <taxon>Paracoccaceae</taxon>
        <taxon>Pelagivirga</taxon>
    </lineage>
</organism>
<dbReference type="PANTHER" id="PTHR31760:SF0">
    <property type="entry name" value="S-ADENOSYL-L-METHIONINE-DEPENDENT METHYLTRANSFERASES SUPERFAMILY PROTEIN"/>
    <property type="match status" value="1"/>
</dbReference>